<sequence>MSVLRSTYLEVLPDRDRWGHIDKPDNTLAVHIATTGWEHIHISLEENDGENFIEVNLTIEDALQLLAGLAEAIRGAMPGAKR</sequence>
<accession>A0A6J5NTG1</accession>
<name>A0A6J5NTG1_9CAUD</name>
<dbReference type="EMBL" id="LR796410">
    <property type="protein sequence ID" value="CAB4142458.1"/>
    <property type="molecule type" value="Genomic_DNA"/>
</dbReference>
<proteinExistence type="predicted"/>
<organism evidence="2">
    <name type="scientific">uncultured Caudovirales phage</name>
    <dbReference type="NCBI Taxonomy" id="2100421"/>
    <lineage>
        <taxon>Viruses</taxon>
        <taxon>Duplodnaviria</taxon>
        <taxon>Heunggongvirae</taxon>
        <taxon>Uroviricota</taxon>
        <taxon>Caudoviricetes</taxon>
        <taxon>Peduoviridae</taxon>
        <taxon>Maltschvirus</taxon>
        <taxon>Maltschvirus maltsch</taxon>
    </lineage>
</organism>
<protein>
    <submittedName>
        <fullName evidence="2">Uncharacterized protein</fullName>
    </submittedName>
</protein>
<evidence type="ECO:0000313" key="2">
    <source>
        <dbReference type="EMBL" id="CAB4158514.1"/>
    </source>
</evidence>
<evidence type="ECO:0000313" key="1">
    <source>
        <dbReference type="EMBL" id="CAB4142458.1"/>
    </source>
</evidence>
<gene>
    <name evidence="1" type="ORF">UFOVP433_12</name>
    <name evidence="2" type="ORF">UFOVP702_15</name>
</gene>
<dbReference type="EMBL" id="LR796681">
    <property type="protein sequence ID" value="CAB4158514.1"/>
    <property type="molecule type" value="Genomic_DNA"/>
</dbReference>
<reference evidence="2" key="1">
    <citation type="submission" date="2020-04" db="EMBL/GenBank/DDBJ databases">
        <authorList>
            <person name="Chiriac C."/>
            <person name="Salcher M."/>
            <person name="Ghai R."/>
            <person name="Kavagutti S V."/>
        </authorList>
    </citation>
    <scope>NUCLEOTIDE SEQUENCE</scope>
</reference>